<dbReference type="InterPro" id="IPR003593">
    <property type="entry name" value="AAA+_ATPase"/>
</dbReference>
<keyword evidence="2" id="KW-0547">Nucleotide-binding</keyword>
<evidence type="ECO:0000256" key="3">
    <source>
        <dbReference type="ARBA" id="ARBA00022801"/>
    </source>
</evidence>
<dbReference type="SMART" id="SM00962">
    <property type="entry name" value="SRP54"/>
    <property type="match status" value="1"/>
</dbReference>
<dbReference type="SMART" id="SM00963">
    <property type="entry name" value="SRP54_N"/>
    <property type="match status" value="1"/>
</dbReference>
<evidence type="ECO:0000256" key="8">
    <source>
        <dbReference type="ARBA" id="ARBA00035672"/>
    </source>
</evidence>
<dbReference type="SUPFAM" id="SSF52540">
    <property type="entry name" value="P-loop containing nucleoside triphosphate hydrolases"/>
    <property type="match status" value="1"/>
</dbReference>
<evidence type="ECO:0000256" key="4">
    <source>
        <dbReference type="ARBA" id="ARBA00022884"/>
    </source>
</evidence>
<dbReference type="GO" id="GO:0005525">
    <property type="term" value="F:GTP binding"/>
    <property type="evidence" value="ECO:0007669"/>
    <property type="project" value="UniProtKB-KW"/>
</dbReference>
<keyword evidence="7" id="KW-0687">Ribonucleoprotein</keyword>
<feature type="domain" description="SRP54-type proteins GTP-binding" evidence="11">
    <location>
        <begin position="100"/>
        <end position="300"/>
    </location>
</feature>
<dbReference type="KEGG" id="dpb:BABL1_gene_488"/>
<feature type="domain" description="Signal recognition particle SRP54 helical bundle" evidence="12">
    <location>
        <begin position="1"/>
        <end position="86"/>
    </location>
</feature>
<dbReference type="Pfam" id="PF02881">
    <property type="entry name" value="SRP54_N"/>
    <property type="match status" value="1"/>
</dbReference>
<dbReference type="OrthoDB" id="9804720at2"/>
<dbReference type="AlphaFoldDB" id="V6DJ40"/>
<keyword evidence="14" id="KW-1185">Reference proteome</keyword>
<dbReference type="NCBIfam" id="TIGR00959">
    <property type="entry name" value="ffh"/>
    <property type="match status" value="1"/>
</dbReference>
<dbReference type="Proteomes" id="UP000018769">
    <property type="component" value="Chromosome I"/>
</dbReference>
<dbReference type="InterPro" id="IPR004125">
    <property type="entry name" value="Signal_recog_particle_SRP54_M"/>
</dbReference>
<sequence>MFDFLSKKFSSIFSKLTGQDKLTEKNIDDILLKVNEALLEADVPYDVVQDFIQKIKKEAIGQRIFASLKPSEQFVKIVHDKILEFLGGSASQVNFVFDIPSTVMVMGLQGAGKTTTIAKLATYVNNLAEKKGKKRKILLASVDFYRPAAVDQLEILSKQAGVLFYRSSETNPVLAAIDIHKYAQNQQCDILFLDTAGRLHVDNDMLNELKKIDSSIKPKYKFLVIDAMTGQESLKVAQSFEGNVGFNGVILTKMDSDTRAGLAFAFKYVLKKPILFVATGEKLDDLESFRADRVASRIIGMGDISGLIEKAQEKIKASDQEAMYRSISKGNLTLEDFAQQIDMVNKLGSISKLIKYLPGMGSLNVSQEQLERGEREIRKFKAIISSMTPKERELPKILDNSRKNRIAKGAGVTVNEINLLLDRFEQSKQFIKTLKKFSRN</sequence>
<dbReference type="RefSeq" id="WP_023791802.1">
    <property type="nucleotide sequence ID" value="NC_023003.1"/>
</dbReference>
<dbReference type="InterPro" id="IPR036891">
    <property type="entry name" value="Signal_recog_part_SRP54_M_sf"/>
</dbReference>
<evidence type="ECO:0000259" key="11">
    <source>
        <dbReference type="SMART" id="SM00962"/>
    </source>
</evidence>
<dbReference type="EMBL" id="HG793133">
    <property type="protein sequence ID" value="CDK30531.1"/>
    <property type="molecule type" value="Genomic_DNA"/>
</dbReference>
<evidence type="ECO:0000313" key="14">
    <source>
        <dbReference type="Proteomes" id="UP000018769"/>
    </source>
</evidence>
<evidence type="ECO:0000256" key="9">
    <source>
        <dbReference type="ARBA" id="ARBA00048027"/>
    </source>
</evidence>
<dbReference type="SMART" id="SM00382">
    <property type="entry name" value="AAA"/>
    <property type="match status" value="1"/>
</dbReference>
<evidence type="ECO:0000259" key="12">
    <source>
        <dbReference type="SMART" id="SM00963"/>
    </source>
</evidence>
<gene>
    <name evidence="13" type="primary">ffh</name>
    <name evidence="13" type="ORF">BABL1_gene_488</name>
</gene>
<keyword evidence="6" id="KW-0733">Signal recognition particle</keyword>
<dbReference type="GO" id="GO:0048500">
    <property type="term" value="C:signal recognition particle"/>
    <property type="evidence" value="ECO:0007669"/>
    <property type="project" value="InterPro"/>
</dbReference>
<evidence type="ECO:0000256" key="2">
    <source>
        <dbReference type="ARBA" id="ARBA00022741"/>
    </source>
</evidence>
<dbReference type="InterPro" id="IPR027417">
    <property type="entry name" value="P-loop_NTPase"/>
</dbReference>
<comment type="catalytic activity">
    <reaction evidence="9">
        <text>GTP + H2O = GDP + phosphate + H(+)</text>
        <dbReference type="Rhea" id="RHEA:19669"/>
        <dbReference type="ChEBI" id="CHEBI:15377"/>
        <dbReference type="ChEBI" id="CHEBI:15378"/>
        <dbReference type="ChEBI" id="CHEBI:37565"/>
        <dbReference type="ChEBI" id="CHEBI:43474"/>
        <dbReference type="ChEBI" id="CHEBI:58189"/>
        <dbReference type="EC" id="3.6.5.4"/>
    </reaction>
</comment>
<dbReference type="InterPro" id="IPR022941">
    <property type="entry name" value="SRP54"/>
</dbReference>
<protein>
    <recommendedName>
        <fullName evidence="8">signal-recognition-particle GTPase</fullName>
        <ecNumber evidence="8">3.6.5.4</ecNumber>
    </recommendedName>
</protein>
<evidence type="ECO:0000313" key="13">
    <source>
        <dbReference type="EMBL" id="CDK30531.1"/>
    </source>
</evidence>
<dbReference type="Gene3D" id="1.20.120.140">
    <property type="entry name" value="Signal recognition particle SRP54, nucleotide-binding domain"/>
    <property type="match status" value="1"/>
</dbReference>
<keyword evidence="5" id="KW-0342">GTP-binding</keyword>
<dbReference type="STRING" id="673862.BABL1_gene_488"/>
<evidence type="ECO:0000256" key="7">
    <source>
        <dbReference type="ARBA" id="ARBA00023274"/>
    </source>
</evidence>
<evidence type="ECO:0000259" key="10">
    <source>
        <dbReference type="SMART" id="SM00382"/>
    </source>
</evidence>
<proteinExistence type="inferred from homology"/>
<evidence type="ECO:0000256" key="5">
    <source>
        <dbReference type="ARBA" id="ARBA00023134"/>
    </source>
</evidence>
<organism evidence="13 14">
    <name type="scientific">Candidatus Babela massiliensis</name>
    <dbReference type="NCBI Taxonomy" id="673862"/>
    <lineage>
        <taxon>Bacteria</taxon>
        <taxon>Candidatus Babelota</taxon>
        <taxon>Candidatus Babeliae</taxon>
        <taxon>Candidatus Babeliales</taxon>
        <taxon>Candidatus Babeliaceae</taxon>
        <taxon>Candidatus Babela</taxon>
    </lineage>
</organism>
<accession>V6DJ40</accession>
<evidence type="ECO:0000256" key="6">
    <source>
        <dbReference type="ARBA" id="ARBA00023135"/>
    </source>
</evidence>
<dbReference type="InterPro" id="IPR042101">
    <property type="entry name" value="SRP54_N_sf"/>
</dbReference>
<dbReference type="GO" id="GO:0008312">
    <property type="term" value="F:7S RNA binding"/>
    <property type="evidence" value="ECO:0007669"/>
    <property type="project" value="InterPro"/>
</dbReference>
<comment type="similarity">
    <text evidence="1">Belongs to the GTP-binding SRP family. SRP54 subfamily.</text>
</comment>
<dbReference type="Pfam" id="PF00448">
    <property type="entry name" value="SRP54"/>
    <property type="match status" value="1"/>
</dbReference>
<dbReference type="HOGENOM" id="CLU_009301_6_0_7"/>
<dbReference type="InterPro" id="IPR004780">
    <property type="entry name" value="SRP"/>
</dbReference>
<dbReference type="PANTHER" id="PTHR11564">
    <property type="entry name" value="SIGNAL RECOGNITION PARTICLE 54K PROTEIN SRP54"/>
    <property type="match status" value="1"/>
</dbReference>
<dbReference type="GO" id="GO:0003924">
    <property type="term" value="F:GTPase activity"/>
    <property type="evidence" value="ECO:0007669"/>
    <property type="project" value="InterPro"/>
</dbReference>
<keyword evidence="4" id="KW-0694">RNA-binding</keyword>
<dbReference type="PANTHER" id="PTHR11564:SF5">
    <property type="entry name" value="SIGNAL RECOGNITION PARTICLE SUBUNIT SRP54"/>
    <property type="match status" value="1"/>
</dbReference>
<feature type="domain" description="AAA+ ATPase" evidence="10">
    <location>
        <begin position="99"/>
        <end position="305"/>
    </location>
</feature>
<dbReference type="Gene3D" id="1.10.260.30">
    <property type="entry name" value="Signal recognition particle, SRP54 subunit, M-domain"/>
    <property type="match status" value="1"/>
</dbReference>
<dbReference type="InterPro" id="IPR000897">
    <property type="entry name" value="SRP54_GTPase_dom"/>
</dbReference>
<dbReference type="eggNOG" id="COG0541">
    <property type="taxonomic scope" value="Bacteria"/>
</dbReference>
<dbReference type="Gene3D" id="3.40.50.300">
    <property type="entry name" value="P-loop containing nucleotide triphosphate hydrolases"/>
    <property type="match status" value="1"/>
</dbReference>
<dbReference type="SUPFAM" id="SSF47446">
    <property type="entry name" value="Signal peptide-binding domain"/>
    <property type="match status" value="1"/>
</dbReference>
<keyword evidence="3" id="KW-0378">Hydrolase</keyword>
<dbReference type="Pfam" id="PF02978">
    <property type="entry name" value="SRP_SPB"/>
    <property type="match status" value="1"/>
</dbReference>
<dbReference type="PATRIC" id="fig|673862.3.peg.417"/>
<name>V6DJ40_9BACT</name>
<reference evidence="13 14" key="1">
    <citation type="journal article" date="2015" name="Biol. Direct">
        <title>Babela massiliensis, a representative of a widespread bacterial phylum with unusual adaptations to parasitism in amoebae.</title>
        <authorList>
            <person name="Pagnier I."/>
            <person name="Yutin N."/>
            <person name="Croce O."/>
            <person name="Makarova K.S."/>
            <person name="Wolf Y.I."/>
            <person name="Benamar S."/>
            <person name="Raoult D."/>
            <person name="Koonin E.V."/>
            <person name="La Scola B."/>
        </authorList>
    </citation>
    <scope>NUCLEOTIDE SEQUENCE [LARGE SCALE GENOMIC DNA]</scope>
    <source>
        <strain evidence="14">BABL1</strain>
    </source>
</reference>
<dbReference type="EC" id="3.6.5.4" evidence="8"/>
<dbReference type="GO" id="GO:0006614">
    <property type="term" value="P:SRP-dependent cotranslational protein targeting to membrane"/>
    <property type="evidence" value="ECO:0007669"/>
    <property type="project" value="InterPro"/>
</dbReference>
<dbReference type="InterPro" id="IPR013822">
    <property type="entry name" value="Signal_recog_particl_SRP54_hlx"/>
</dbReference>
<evidence type="ECO:0000256" key="1">
    <source>
        <dbReference type="ARBA" id="ARBA00005450"/>
    </source>
</evidence>